<dbReference type="KEGG" id="htl:HPTL_0186"/>
<dbReference type="OrthoDB" id="9799895at2"/>
<dbReference type="PRINTS" id="PR01414">
    <property type="entry name" value="CCMBBIOGNSIS"/>
</dbReference>
<dbReference type="PANTHER" id="PTHR30070:SF1">
    <property type="entry name" value="CYTOCHROME C BIOGENESIS B-RELATED"/>
    <property type="match status" value="1"/>
</dbReference>
<dbReference type="NCBIfam" id="TIGR01190">
    <property type="entry name" value="ccmB"/>
    <property type="match status" value="1"/>
</dbReference>
<dbReference type="AlphaFoldDB" id="A0A2Z6DVI7"/>
<evidence type="ECO:0000256" key="7">
    <source>
        <dbReference type="ARBA" id="ARBA00022519"/>
    </source>
</evidence>
<proteinExistence type="inferred from homology"/>
<comment type="similarity">
    <text evidence="3 12">Belongs to the CcmB/CycW/HelB family.</text>
</comment>
<dbReference type="RefSeq" id="WP_119334297.1">
    <property type="nucleotide sequence ID" value="NZ_AP018558.1"/>
</dbReference>
<evidence type="ECO:0000256" key="3">
    <source>
        <dbReference type="ARBA" id="ARBA00010544"/>
    </source>
</evidence>
<dbReference type="GO" id="GO:0005886">
    <property type="term" value="C:plasma membrane"/>
    <property type="evidence" value="ECO:0007669"/>
    <property type="project" value="UniProtKB-SubCell"/>
</dbReference>
<evidence type="ECO:0000256" key="11">
    <source>
        <dbReference type="ARBA" id="ARBA00023136"/>
    </source>
</evidence>
<evidence type="ECO:0000256" key="13">
    <source>
        <dbReference type="SAM" id="Phobius"/>
    </source>
</evidence>
<comment type="function">
    <text evidence="1 12">Required for the export of heme to the periplasm for the biogenesis of c-type cytochromes.</text>
</comment>
<feature type="transmembrane region" description="Helical" evidence="13">
    <location>
        <begin position="23"/>
        <end position="42"/>
    </location>
</feature>
<keyword evidence="10 13" id="KW-1133">Transmembrane helix</keyword>
<gene>
    <name evidence="14" type="primary">ccmB</name>
    <name evidence="14" type="ORF">HPTL_0186</name>
</gene>
<keyword evidence="11 12" id="KW-0472">Membrane</keyword>
<dbReference type="InterPro" id="IPR026031">
    <property type="entry name" value="Cyt_c_CcmB_bac"/>
</dbReference>
<evidence type="ECO:0000256" key="10">
    <source>
        <dbReference type="ARBA" id="ARBA00022989"/>
    </source>
</evidence>
<keyword evidence="15" id="KW-1185">Reference proteome</keyword>
<feature type="transmembrane region" description="Helical" evidence="13">
    <location>
        <begin position="161"/>
        <end position="183"/>
    </location>
</feature>
<comment type="subcellular location">
    <subcellularLocation>
        <location evidence="2">Cell inner membrane</location>
        <topology evidence="2">Multi-pass membrane protein</topology>
    </subcellularLocation>
</comment>
<sequence length="222" mass="23391">MIALFLAVLRREALLAWRSRADTLVALTFFVIVATLFPFGVGTDERLLRTIAPGILWVTALLAVLLTLPRLFEHDWRDGTLEQLLLSAEPAPVWLGAKLLAHWVTTAVPLAVLAPLLALLYDVEPVVYGWLPVTLLLGTPMLTLIGAVGAALTLGLRASGLLLALLVLPLFVPVLIFGVDAVASARDGTPFAAQLALLAGGSLAAAALAPWGCAAALRLAVE</sequence>
<evidence type="ECO:0000256" key="1">
    <source>
        <dbReference type="ARBA" id="ARBA00002442"/>
    </source>
</evidence>
<dbReference type="GO" id="GO:0015232">
    <property type="term" value="F:heme transmembrane transporter activity"/>
    <property type="evidence" value="ECO:0007669"/>
    <property type="project" value="InterPro"/>
</dbReference>
<feature type="transmembrane region" description="Helical" evidence="13">
    <location>
        <begin position="133"/>
        <end position="155"/>
    </location>
</feature>
<dbReference type="PIRSF" id="PIRSF002764">
    <property type="entry name" value="CcmB"/>
    <property type="match status" value="1"/>
</dbReference>
<keyword evidence="8 13" id="KW-0812">Transmembrane</keyword>
<feature type="transmembrane region" description="Helical" evidence="13">
    <location>
        <begin position="54"/>
        <end position="72"/>
    </location>
</feature>
<dbReference type="PANTHER" id="PTHR30070">
    <property type="entry name" value="HEME EXPORTER PROTEIN B"/>
    <property type="match status" value="1"/>
</dbReference>
<evidence type="ECO:0000313" key="15">
    <source>
        <dbReference type="Proteomes" id="UP000262004"/>
    </source>
</evidence>
<keyword evidence="6 12" id="KW-1003">Cell membrane</keyword>
<evidence type="ECO:0000256" key="12">
    <source>
        <dbReference type="PIRNR" id="PIRNR002764"/>
    </source>
</evidence>
<dbReference type="EMBL" id="AP018558">
    <property type="protein sequence ID" value="BBD76456.1"/>
    <property type="molecule type" value="Genomic_DNA"/>
</dbReference>
<keyword evidence="7 12" id="KW-0997">Cell inner membrane</keyword>
<evidence type="ECO:0000256" key="4">
    <source>
        <dbReference type="ARBA" id="ARBA00016452"/>
    </source>
</evidence>
<evidence type="ECO:0000256" key="8">
    <source>
        <dbReference type="ARBA" id="ARBA00022692"/>
    </source>
</evidence>
<dbReference type="GO" id="GO:1903607">
    <property type="term" value="P:cytochrome c biosynthetic process"/>
    <property type="evidence" value="ECO:0007669"/>
    <property type="project" value="TreeGrafter"/>
</dbReference>
<dbReference type="Pfam" id="PF03379">
    <property type="entry name" value="CcmB"/>
    <property type="match status" value="1"/>
</dbReference>
<feature type="transmembrane region" description="Helical" evidence="13">
    <location>
        <begin position="195"/>
        <end position="221"/>
    </location>
</feature>
<dbReference type="Proteomes" id="UP000262004">
    <property type="component" value="Chromosome"/>
</dbReference>
<evidence type="ECO:0000256" key="9">
    <source>
        <dbReference type="ARBA" id="ARBA00022748"/>
    </source>
</evidence>
<keyword evidence="9 12" id="KW-0201">Cytochrome c-type biogenesis</keyword>
<accession>A0A2Z6DVI7</accession>
<organism evidence="14 15">
    <name type="scientific">Hydrogenophilus thermoluteolus</name>
    <name type="common">Pseudomonas hydrogenothermophila</name>
    <dbReference type="NCBI Taxonomy" id="297"/>
    <lineage>
        <taxon>Bacteria</taxon>
        <taxon>Pseudomonadati</taxon>
        <taxon>Pseudomonadota</taxon>
        <taxon>Hydrogenophilia</taxon>
        <taxon>Hydrogenophilales</taxon>
        <taxon>Hydrogenophilaceae</taxon>
        <taxon>Hydrogenophilus</taxon>
    </lineage>
</organism>
<keyword evidence="5 12" id="KW-0813">Transport</keyword>
<evidence type="ECO:0000256" key="2">
    <source>
        <dbReference type="ARBA" id="ARBA00004429"/>
    </source>
</evidence>
<evidence type="ECO:0000256" key="6">
    <source>
        <dbReference type="ARBA" id="ARBA00022475"/>
    </source>
</evidence>
<name>A0A2Z6DVI7_HYDTE</name>
<dbReference type="GO" id="GO:0017004">
    <property type="term" value="P:cytochrome complex assembly"/>
    <property type="evidence" value="ECO:0007669"/>
    <property type="project" value="UniProtKB-KW"/>
</dbReference>
<protein>
    <recommendedName>
        <fullName evidence="4 12">Heme exporter protein B</fullName>
    </recommendedName>
</protein>
<dbReference type="InterPro" id="IPR003544">
    <property type="entry name" value="Cyt_c_biogenesis_CcmB"/>
</dbReference>
<reference evidence="14 15" key="1">
    <citation type="submission" date="2018-04" db="EMBL/GenBank/DDBJ databases">
        <title>Complete genome sequence of Hydrogenophilus thermoluteolus TH-1.</title>
        <authorList>
            <person name="Arai H."/>
        </authorList>
    </citation>
    <scope>NUCLEOTIDE SEQUENCE [LARGE SCALE GENOMIC DNA]</scope>
    <source>
        <strain evidence="14 15">TH-1</strain>
    </source>
</reference>
<evidence type="ECO:0000256" key="5">
    <source>
        <dbReference type="ARBA" id="ARBA00022448"/>
    </source>
</evidence>
<feature type="transmembrane region" description="Helical" evidence="13">
    <location>
        <begin position="100"/>
        <end position="121"/>
    </location>
</feature>
<evidence type="ECO:0000313" key="14">
    <source>
        <dbReference type="EMBL" id="BBD76456.1"/>
    </source>
</evidence>